<comment type="caution">
    <text evidence="1">The sequence shown here is derived from an EMBL/GenBank/DDBJ whole genome shotgun (WGS) entry which is preliminary data.</text>
</comment>
<sequence length="56" mass="6320">MWFDPAMTKEGVPTGRRPGYSALLSRPCLTLKLFFGMALRQMTGFNENRLSLVELA</sequence>
<accession>A0ABX0K093</accession>
<evidence type="ECO:0008006" key="3">
    <source>
        <dbReference type="Google" id="ProtNLM"/>
    </source>
</evidence>
<dbReference type="Proteomes" id="UP000631653">
    <property type="component" value="Unassembled WGS sequence"/>
</dbReference>
<organism evidence="1 2">
    <name type="scientific">Acetobacter conturbans</name>
    <dbReference type="NCBI Taxonomy" id="1737472"/>
    <lineage>
        <taxon>Bacteria</taxon>
        <taxon>Pseudomonadati</taxon>
        <taxon>Pseudomonadota</taxon>
        <taxon>Alphaproteobacteria</taxon>
        <taxon>Acetobacterales</taxon>
        <taxon>Acetobacteraceae</taxon>
        <taxon>Acetobacter</taxon>
    </lineage>
</organism>
<keyword evidence="2" id="KW-1185">Reference proteome</keyword>
<gene>
    <name evidence="1" type="ORF">GOB81_10890</name>
</gene>
<name>A0ABX0K093_9PROT</name>
<reference evidence="1 2" key="1">
    <citation type="journal article" date="2020" name="Int. J. Syst. Evol. Microbiol.">
        <title>Novel acetic acid bacteria from cider fermentations: Acetobacter conturbans sp. nov. and Acetobacter fallax sp. nov.</title>
        <authorList>
            <person name="Sombolestani A.S."/>
            <person name="Cleenwerck I."/>
            <person name="Cnockaert M."/>
            <person name="Borremans W."/>
            <person name="Wieme A.D."/>
            <person name="De Vuyst L."/>
            <person name="Vandamme P."/>
        </authorList>
    </citation>
    <scope>NUCLEOTIDE SEQUENCE [LARGE SCALE GENOMIC DNA]</scope>
    <source>
        <strain evidence="1 2">LMG 1627</strain>
    </source>
</reference>
<protein>
    <recommendedName>
        <fullName evidence="3">Transposase DDE domain-containing protein</fullName>
    </recommendedName>
</protein>
<dbReference type="RefSeq" id="WP_173570444.1">
    <property type="nucleotide sequence ID" value="NZ_WOSY01000009.1"/>
</dbReference>
<evidence type="ECO:0000313" key="2">
    <source>
        <dbReference type="Proteomes" id="UP000631653"/>
    </source>
</evidence>
<evidence type="ECO:0000313" key="1">
    <source>
        <dbReference type="EMBL" id="NHN89131.1"/>
    </source>
</evidence>
<proteinExistence type="predicted"/>
<dbReference type="EMBL" id="WOSY01000009">
    <property type="protein sequence ID" value="NHN89131.1"/>
    <property type="molecule type" value="Genomic_DNA"/>
</dbReference>